<dbReference type="SUPFAM" id="SSF144052">
    <property type="entry name" value="Thermophilic metalloprotease-like"/>
    <property type="match status" value="1"/>
</dbReference>
<dbReference type="GO" id="GO:0046872">
    <property type="term" value="F:metal ion binding"/>
    <property type="evidence" value="ECO:0007669"/>
    <property type="project" value="UniProtKB-KW"/>
</dbReference>
<evidence type="ECO:0000256" key="1">
    <source>
        <dbReference type="ARBA" id="ARBA00022723"/>
    </source>
</evidence>
<keyword evidence="3" id="KW-1185">Reference proteome</keyword>
<organism evidence="2 3">
    <name type="scientific">Anaerostipes butyraticus</name>
    <dbReference type="NCBI Taxonomy" id="645466"/>
    <lineage>
        <taxon>Bacteria</taxon>
        <taxon>Bacillati</taxon>
        <taxon>Bacillota</taxon>
        <taxon>Clostridia</taxon>
        <taxon>Lachnospirales</taxon>
        <taxon>Lachnospiraceae</taxon>
        <taxon>Anaerostipes</taxon>
    </lineage>
</organism>
<sequence>MEVAMALWDAAEDFPNRTLTMMDPRKMHGEEPTDLVAAAMQQADVIFRVTKMSLTHTMARKKACQAGARDLNCCDYTMSMLESGGLYTDFEANRKFVDQIAKGFENGSECRIISDKGTDYTASIKGHKVSPQYGMSTRKGEFSSPPDIECATGAIPFTANGTIVVDGSITHPEIGVLKEPITLEIKDSIVQEIKGGKEAEKFRKVLEEFHDPRVYQVGEIGVGLNPDASLCGRMLEDEGCYGYVHVALGNNDTNLQDCPFHIDMMFQSPTIFVDEKVILDKGNVVFD</sequence>
<evidence type="ECO:0008006" key="4">
    <source>
        <dbReference type="Google" id="ProtNLM"/>
    </source>
</evidence>
<dbReference type="AlphaFoldDB" id="A0A916QBS8"/>
<proteinExistence type="predicted"/>
<comment type="caution">
    <text evidence="2">The sequence shown here is derived from an EMBL/GenBank/DDBJ whole genome shotgun (WGS) entry which is preliminary data.</text>
</comment>
<dbReference type="InterPro" id="IPR058739">
    <property type="entry name" value="NicX"/>
</dbReference>
<reference evidence="2" key="1">
    <citation type="submission" date="2020-06" db="EMBL/GenBank/DDBJ databases">
        <title>Characterization of fructooligosaccharide metabolism and fructooligosaccharide-degrading enzymes in human commensal butyrate producers.</title>
        <authorList>
            <person name="Tanno H."/>
            <person name="Fujii T."/>
            <person name="Hirano K."/>
            <person name="Maeno S."/>
            <person name="Tonozuka T."/>
            <person name="Sakamoto M."/>
            <person name="Ohkuma M."/>
            <person name="Tochio T."/>
            <person name="Endo A."/>
        </authorList>
    </citation>
    <scope>NUCLEOTIDE SEQUENCE</scope>
    <source>
        <strain evidence="2">JCM 17466</strain>
    </source>
</reference>
<dbReference type="Proteomes" id="UP000613208">
    <property type="component" value="Unassembled WGS sequence"/>
</dbReference>
<accession>A0A916QBS8</accession>
<dbReference type="RefSeq" id="WP_288451669.1">
    <property type="nucleotide sequence ID" value="NZ_CAWVIJ010000017.1"/>
</dbReference>
<protein>
    <recommendedName>
        <fullName evidence="4">Thermophilic metalloprotease (M29)</fullName>
    </recommendedName>
</protein>
<dbReference type="PANTHER" id="PTHR34448">
    <property type="entry name" value="AMINOPEPTIDASE"/>
    <property type="match status" value="1"/>
</dbReference>
<dbReference type="EMBL" id="BLYI01000062">
    <property type="protein sequence ID" value="GFO86360.1"/>
    <property type="molecule type" value="Genomic_DNA"/>
</dbReference>
<evidence type="ECO:0000313" key="3">
    <source>
        <dbReference type="Proteomes" id="UP000613208"/>
    </source>
</evidence>
<dbReference type="InterPro" id="IPR052170">
    <property type="entry name" value="M29_Exopeptidase"/>
</dbReference>
<dbReference type="Pfam" id="PF26233">
    <property type="entry name" value="NicX"/>
    <property type="match status" value="1"/>
</dbReference>
<keyword evidence="1" id="KW-0479">Metal-binding</keyword>
<evidence type="ECO:0000313" key="2">
    <source>
        <dbReference type="EMBL" id="GFO86360.1"/>
    </source>
</evidence>
<name>A0A916QBS8_9FIRM</name>
<gene>
    <name evidence="2" type="ORF">ANBU17_27070</name>
</gene>
<dbReference type="PANTHER" id="PTHR34448:SF1">
    <property type="entry name" value="BLL6088 PROTEIN"/>
    <property type="match status" value="1"/>
</dbReference>